<reference evidence="2 3" key="1">
    <citation type="journal article" date="2016" name="Nat. Commun.">
        <title>Thousands of microbial genomes shed light on interconnected biogeochemical processes in an aquifer system.</title>
        <authorList>
            <person name="Anantharaman K."/>
            <person name="Brown C.T."/>
            <person name="Hug L.A."/>
            <person name="Sharon I."/>
            <person name="Castelle C.J."/>
            <person name="Probst A.J."/>
            <person name="Thomas B.C."/>
            <person name="Singh A."/>
            <person name="Wilkins M.J."/>
            <person name="Karaoz U."/>
            <person name="Brodie E.L."/>
            <person name="Williams K.H."/>
            <person name="Hubbard S.S."/>
            <person name="Banfield J.F."/>
        </authorList>
    </citation>
    <scope>NUCLEOTIDE SEQUENCE [LARGE SCALE GENOMIC DNA]</scope>
</reference>
<keyword evidence="1" id="KW-1133">Transmembrane helix</keyword>
<proteinExistence type="predicted"/>
<feature type="transmembrane region" description="Helical" evidence="1">
    <location>
        <begin position="43"/>
        <end position="68"/>
    </location>
</feature>
<dbReference type="EMBL" id="MEWG01000004">
    <property type="protein sequence ID" value="OGC78270.1"/>
    <property type="molecule type" value="Genomic_DNA"/>
</dbReference>
<feature type="transmembrane region" description="Helical" evidence="1">
    <location>
        <begin position="12"/>
        <end position="31"/>
    </location>
</feature>
<name>A0A1F4X991_UNCKA</name>
<gene>
    <name evidence="2" type="ORF">A2619_05660</name>
</gene>
<evidence type="ECO:0000313" key="3">
    <source>
        <dbReference type="Proteomes" id="UP000176815"/>
    </source>
</evidence>
<evidence type="ECO:0000256" key="1">
    <source>
        <dbReference type="SAM" id="Phobius"/>
    </source>
</evidence>
<protein>
    <submittedName>
        <fullName evidence="2">Uncharacterized protein</fullName>
    </submittedName>
</protein>
<dbReference type="AlphaFoldDB" id="A0A1F4X991"/>
<organism evidence="2 3">
    <name type="scientific">candidate division WWE3 bacterium RIFOXYD1_FULL_39_9</name>
    <dbReference type="NCBI Taxonomy" id="1802649"/>
    <lineage>
        <taxon>Bacteria</taxon>
        <taxon>Katanobacteria</taxon>
    </lineage>
</organism>
<accession>A0A1F4X991</accession>
<keyword evidence="1" id="KW-0812">Transmembrane</keyword>
<keyword evidence="1" id="KW-0472">Membrane</keyword>
<feature type="transmembrane region" description="Helical" evidence="1">
    <location>
        <begin position="80"/>
        <end position="104"/>
    </location>
</feature>
<evidence type="ECO:0000313" key="2">
    <source>
        <dbReference type="EMBL" id="OGC78270.1"/>
    </source>
</evidence>
<dbReference type="Proteomes" id="UP000176815">
    <property type="component" value="Unassembled WGS sequence"/>
</dbReference>
<sequence>MLKKVSTPFLGFLQTTGVVIYLILLTAFFNFVTPLLNNGNEEIYAPIIMLLLFIISAVITASTFLGRAGVLFWERKYKEAFTLIGWSVGWGLVYFTILIIGLILL</sequence>
<comment type="caution">
    <text evidence="2">The sequence shown here is derived from an EMBL/GenBank/DDBJ whole genome shotgun (WGS) entry which is preliminary data.</text>
</comment>